<organism evidence="2 3">
    <name type="scientific">Corynebacterium gallinarum</name>
    <dbReference type="NCBI Taxonomy" id="2762214"/>
    <lineage>
        <taxon>Bacteria</taxon>
        <taxon>Bacillati</taxon>
        <taxon>Actinomycetota</taxon>
        <taxon>Actinomycetes</taxon>
        <taxon>Mycobacteriales</taxon>
        <taxon>Corynebacteriaceae</taxon>
        <taxon>Corynebacterium</taxon>
    </lineage>
</organism>
<name>A0A8I0HKZ9_9CORY</name>
<protein>
    <submittedName>
        <fullName evidence="2">TM0106 family RecB-like putative nuclease</fullName>
    </submittedName>
</protein>
<proteinExistence type="predicted"/>
<dbReference type="NCBIfam" id="TIGR03491">
    <property type="entry name" value="TM0106 family RecB-like putative nuclease"/>
    <property type="match status" value="1"/>
</dbReference>
<accession>A0A8I0HKZ9</accession>
<evidence type="ECO:0000313" key="2">
    <source>
        <dbReference type="EMBL" id="MBD8031120.1"/>
    </source>
</evidence>
<dbReference type="Pfam" id="PF13482">
    <property type="entry name" value="RNase_H_2"/>
    <property type="match status" value="1"/>
</dbReference>
<evidence type="ECO:0000313" key="3">
    <source>
        <dbReference type="Proteomes" id="UP000650224"/>
    </source>
</evidence>
<dbReference type="RefSeq" id="WP_191734364.1">
    <property type="nucleotide sequence ID" value="NZ_JACSPR010000011.1"/>
</dbReference>
<comment type="caution">
    <text evidence="2">The sequence shown here is derived from an EMBL/GenBank/DDBJ whole genome shotgun (WGS) entry which is preliminary data.</text>
</comment>
<dbReference type="InterPro" id="IPR019993">
    <property type="entry name" value="RecB_nuclease_TM0106_put"/>
</dbReference>
<reference evidence="2 3" key="1">
    <citation type="submission" date="2020-08" db="EMBL/GenBank/DDBJ databases">
        <title>A Genomic Blueprint of the Chicken Gut Microbiome.</title>
        <authorList>
            <person name="Gilroy R."/>
            <person name="Ravi A."/>
            <person name="Getino M."/>
            <person name="Pursley I."/>
            <person name="Horton D.L."/>
            <person name="Alikhan N.-F."/>
            <person name="Baker D."/>
            <person name="Gharbi K."/>
            <person name="Hall N."/>
            <person name="Watson M."/>
            <person name="Adriaenssens E.M."/>
            <person name="Foster-Nyarko E."/>
            <person name="Jarju S."/>
            <person name="Secka A."/>
            <person name="Antonio M."/>
            <person name="Oren A."/>
            <person name="Chaudhuri R."/>
            <person name="La Ragione R.M."/>
            <person name="Hildebrand F."/>
            <person name="Pallen M.J."/>
        </authorList>
    </citation>
    <scope>NUCLEOTIDE SEQUENCE [LARGE SCALE GENOMIC DNA]</scope>
    <source>
        <strain evidence="2 3">Sa1YVA5</strain>
    </source>
</reference>
<evidence type="ECO:0000259" key="1">
    <source>
        <dbReference type="Pfam" id="PF13482"/>
    </source>
</evidence>
<gene>
    <name evidence="2" type="ORF">H9627_12465</name>
</gene>
<dbReference type="InterPro" id="IPR038720">
    <property type="entry name" value="YprB_RNase_H-like_dom"/>
</dbReference>
<feature type="domain" description="YprB ribonuclease H-like" evidence="1">
    <location>
        <begin position="408"/>
        <end position="491"/>
    </location>
</feature>
<dbReference type="Proteomes" id="UP000650224">
    <property type="component" value="Unassembled WGS sequence"/>
</dbReference>
<keyword evidence="3" id="KW-1185">Reference proteome</keyword>
<dbReference type="AlphaFoldDB" id="A0A8I0HKZ9"/>
<sequence>MRSERLTPGDLVGCRYRQVQRLRFPGIGPLEASVQRKARRDAGVAEVYSRLPIPPKKRGRVPFERLNLDPDEELAEFHTLEAIAAGANLITGAVFAGEWDGVAWETVADILVRNPDGTYLPVMVSNHRVARPSPHGQMQAIATARLGLGAAVPVKANLRHHTIDGYRLALAIRGLEEAGAVGVDKHGAVIGQDRDRAYLLDVTRYAPAAERALLAPPPTGPRRVKECANCRFWGECEPELQRVDEISLFLPGDRAAPYRERGIATTQALIDAHLGDISHIAAAWRADIPVLRRVRDTTAPRFDVEIDVDVEAYLDLGAYLWGAFDGHDYHPFVIWSGLGEAAEGENFAAFWRWLMARRDKARQHGQTFAAFCYASNGENHWMLSSARRFHGVVDGVPDEEEVRRFISSDQWVDMFAVARSQLVGPGGLGLKQLAPAAGFHWEEEDFAGEDSLHAFLVAATGTEGEAEAARAQLLSYNGDDCRATAAVRHWLRQGARSAPVLGSGSA</sequence>
<dbReference type="EMBL" id="JACSPR010000011">
    <property type="protein sequence ID" value="MBD8031120.1"/>
    <property type="molecule type" value="Genomic_DNA"/>
</dbReference>